<organism evidence="4 5">
    <name type="scientific">Maudiozyma humilis</name>
    <name type="common">Sour dough yeast</name>
    <name type="synonym">Kazachstania humilis</name>
    <dbReference type="NCBI Taxonomy" id="51915"/>
    <lineage>
        <taxon>Eukaryota</taxon>
        <taxon>Fungi</taxon>
        <taxon>Dikarya</taxon>
        <taxon>Ascomycota</taxon>
        <taxon>Saccharomycotina</taxon>
        <taxon>Saccharomycetes</taxon>
        <taxon>Saccharomycetales</taxon>
        <taxon>Saccharomycetaceae</taxon>
        <taxon>Maudiozyma</taxon>
    </lineage>
</organism>
<dbReference type="InterPro" id="IPR014712">
    <property type="entry name" value="ANTH_dom_sf"/>
</dbReference>
<dbReference type="GO" id="GO:0005905">
    <property type="term" value="C:clathrin-coated pit"/>
    <property type="evidence" value="ECO:0007669"/>
    <property type="project" value="TreeGrafter"/>
</dbReference>
<dbReference type="Gene3D" id="1.20.58.150">
    <property type="entry name" value="ANTH domain"/>
    <property type="match status" value="1"/>
</dbReference>
<protein>
    <submittedName>
        <fullName evidence="4">Yap1801 protein</fullName>
    </submittedName>
</protein>
<feature type="compositionally biased region" description="Low complexity" evidence="2">
    <location>
        <begin position="494"/>
        <end position="504"/>
    </location>
</feature>
<dbReference type="SMART" id="SM00273">
    <property type="entry name" value="ENTH"/>
    <property type="match status" value="1"/>
</dbReference>
<dbReference type="GO" id="GO:0006900">
    <property type="term" value="P:vesicle budding from membrane"/>
    <property type="evidence" value="ECO:0007669"/>
    <property type="project" value="TreeGrafter"/>
</dbReference>
<proteinExistence type="predicted"/>
<dbReference type="GO" id="GO:0005545">
    <property type="term" value="F:1-phosphatidylinositol binding"/>
    <property type="evidence" value="ECO:0007669"/>
    <property type="project" value="InterPro"/>
</dbReference>
<dbReference type="CDD" id="cd16988">
    <property type="entry name" value="ANTH_N_YAP180"/>
    <property type="match status" value="1"/>
</dbReference>
<dbReference type="GO" id="GO:0030136">
    <property type="term" value="C:clathrin-coated vesicle"/>
    <property type="evidence" value="ECO:0007669"/>
    <property type="project" value="InterPro"/>
</dbReference>
<dbReference type="Gene3D" id="1.25.40.90">
    <property type="match status" value="1"/>
</dbReference>
<dbReference type="InterPro" id="IPR013809">
    <property type="entry name" value="ENTH"/>
</dbReference>
<evidence type="ECO:0000259" key="3">
    <source>
        <dbReference type="PROSITE" id="PS50942"/>
    </source>
</evidence>
<feature type="region of interest" description="Disordered" evidence="2">
    <location>
        <begin position="271"/>
        <end position="313"/>
    </location>
</feature>
<keyword evidence="5" id="KW-1185">Reference proteome</keyword>
<sequence length="599" mass="67031">MTTYMKLVKGATKVKMAPPKQKYIDPILLGTASPQDFQEIVRALAPRITDPAFTVSFKSLIVMHLMMREGERDVALAYYADNLHVFDRCGGGAAGSGAGGDSALLHHYAEYLRCRCAEFQRTRADYVRDGYASLRSIITDGRSASLATALDHVASLETQVAQLLHNTMRSADLDSDMLLFAFKLLVFDLLALYNALNEGIITLLESFFELSHADAQRTLDLYKRFVSLTESVVRYLKTGKAVGLKIPVIKHITTKLVRSLEEHLREDDVTHNTFNDAGAGTGTAPASNGSGSGNAGLAQKRLEEVREQKRKLQEQLAQPQLLISATGSVPQQQQQNNNPFGMAQASLPQLPGQVQAAATMPLQQQQPQMINNPFMAMGGQQMQPQQQTMNQAQMQQLQQQQLLQQQQQQQQMQQQQQQQQMQQMQQPQLQSSMTMPAMMQTAPSLTSMPTPGTNNPFSVSNAAAVQQIQEQNNPFSKGNYQESMSTASTSIFSQQQQAPQQTAQVNNPFSLPQGQEQGQPQQHHMLQSAMTMPAQPQMEQMHQQMPQQQMQQQMLQPQMQQQQMQQQMPQYGQQMPQQQYGQQFGQQMPQQQEINLIDF</sequence>
<gene>
    <name evidence="4" type="ORF">DAKH74_056900</name>
</gene>
<dbReference type="EMBL" id="BTGD01000025">
    <property type="protein sequence ID" value="GMM59073.1"/>
    <property type="molecule type" value="Genomic_DNA"/>
</dbReference>
<dbReference type="InterPro" id="IPR045192">
    <property type="entry name" value="AP180-like"/>
</dbReference>
<dbReference type="Pfam" id="PF07651">
    <property type="entry name" value="ANTH"/>
    <property type="match status" value="1"/>
</dbReference>
<dbReference type="InterPro" id="IPR011417">
    <property type="entry name" value="ANTH_dom"/>
</dbReference>
<dbReference type="PANTHER" id="PTHR22951:SF5">
    <property type="entry name" value="PHOSPHATIDYLINOSITOL-BINDING CLATHRIN ASSEMBLY PROTEIN LAP"/>
    <property type="match status" value="1"/>
</dbReference>
<dbReference type="SUPFAM" id="SSF48464">
    <property type="entry name" value="ENTH/VHS domain"/>
    <property type="match status" value="1"/>
</dbReference>
<accession>A0AAV5S5R3</accession>
<dbReference type="AlphaFoldDB" id="A0AAV5S5R3"/>
<dbReference type="GO" id="GO:0032050">
    <property type="term" value="F:clathrin heavy chain binding"/>
    <property type="evidence" value="ECO:0007669"/>
    <property type="project" value="TreeGrafter"/>
</dbReference>
<feature type="compositionally biased region" description="Basic and acidic residues" evidence="2">
    <location>
        <begin position="300"/>
        <end position="313"/>
    </location>
</feature>
<dbReference type="GO" id="GO:0048268">
    <property type="term" value="P:clathrin coat assembly"/>
    <property type="evidence" value="ECO:0007669"/>
    <property type="project" value="InterPro"/>
</dbReference>
<dbReference type="GO" id="GO:0000149">
    <property type="term" value="F:SNARE binding"/>
    <property type="evidence" value="ECO:0007669"/>
    <property type="project" value="TreeGrafter"/>
</dbReference>
<dbReference type="InterPro" id="IPR008942">
    <property type="entry name" value="ENTH_VHS"/>
</dbReference>
<evidence type="ECO:0000256" key="2">
    <source>
        <dbReference type="SAM" id="MobiDB-lite"/>
    </source>
</evidence>
<reference evidence="4 5" key="1">
    <citation type="journal article" date="2023" name="Elife">
        <title>Identification of key yeast species and microbe-microbe interactions impacting larval growth of Drosophila in the wild.</title>
        <authorList>
            <person name="Mure A."/>
            <person name="Sugiura Y."/>
            <person name="Maeda R."/>
            <person name="Honda K."/>
            <person name="Sakurai N."/>
            <person name="Takahashi Y."/>
            <person name="Watada M."/>
            <person name="Katoh T."/>
            <person name="Gotoh A."/>
            <person name="Gotoh Y."/>
            <person name="Taniguchi I."/>
            <person name="Nakamura K."/>
            <person name="Hayashi T."/>
            <person name="Katayama T."/>
            <person name="Uemura T."/>
            <person name="Hattori Y."/>
        </authorList>
    </citation>
    <scope>NUCLEOTIDE SEQUENCE [LARGE SCALE GENOMIC DNA]</scope>
    <source>
        <strain evidence="4 5">KH-74</strain>
    </source>
</reference>
<dbReference type="GO" id="GO:0072583">
    <property type="term" value="P:clathrin-dependent endocytosis"/>
    <property type="evidence" value="ECO:0007669"/>
    <property type="project" value="InterPro"/>
</dbReference>
<feature type="domain" description="ENTH" evidence="3">
    <location>
        <begin position="1"/>
        <end position="126"/>
    </location>
</feature>
<dbReference type="PROSITE" id="PS50942">
    <property type="entry name" value="ENTH"/>
    <property type="match status" value="1"/>
</dbReference>
<evidence type="ECO:0000313" key="5">
    <source>
        <dbReference type="Proteomes" id="UP001377567"/>
    </source>
</evidence>
<feature type="region of interest" description="Disordered" evidence="2">
    <location>
        <begin position="474"/>
        <end position="517"/>
    </location>
</feature>
<evidence type="ECO:0000313" key="4">
    <source>
        <dbReference type="EMBL" id="GMM59073.1"/>
    </source>
</evidence>
<dbReference type="Proteomes" id="UP001377567">
    <property type="component" value="Unassembled WGS sequence"/>
</dbReference>
<dbReference type="PANTHER" id="PTHR22951">
    <property type="entry name" value="CLATHRIN ASSEMBLY PROTEIN"/>
    <property type="match status" value="1"/>
</dbReference>
<feature type="coiled-coil region" evidence="1">
    <location>
        <begin position="389"/>
        <end position="423"/>
    </location>
</feature>
<dbReference type="GO" id="GO:0005546">
    <property type="term" value="F:phosphatidylinositol-4,5-bisphosphate binding"/>
    <property type="evidence" value="ECO:0007669"/>
    <property type="project" value="TreeGrafter"/>
</dbReference>
<keyword evidence="1" id="KW-0175">Coiled coil</keyword>
<comment type="caution">
    <text evidence="4">The sequence shown here is derived from an EMBL/GenBank/DDBJ whole genome shotgun (WGS) entry which is preliminary data.</text>
</comment>
<evidence type="ECO:0000256" key="1">
    <source>
        <dbReference type="SAM" id="Coils"/>
    </source>
</evidence>
<name>A0AAV5S5R3_MAUHU</name>
<feature type="compositionally biased region" description="Polar residues" evidence="2">
    <location>
        <begin position="474"/>
        <end position="493"/>
    </location>
</feature>
<dbReference type="SUPFAM" id="SSF89009">
    <property type="entry name" value="GAT-like domain"/>
    <property type="match status" value="1"/>
</dbReference>